<dbReference type="GO" id="GO:0000976">
    <property type="term" value="F:transcription cis-regulatory region binding"/>
    <property type="evidence" value="ECO:0007669"/>
    <property type="project" value="TreeGrafter"/>
</dbReference>
<dbReference type="CDD" id="cd01392">
    <property type="entry name" value="HTH_LacI"/>
    <property type="match status" value="1"/>
</dbReference>
<keyword evidence="2" id="KW-0238">DNA-binding</keyword>
<evidence type="ECO:0000313" key="5">
    <source>
        <dbReference type="EMBL" id="OZG54639.1"/>
    </source>
</evidence>
<dbReference type="RefSeq" id="WP_094726219.1">
    <property type="nucleotide sequence ID" value="NZ_JBHLWS010000009.1"/>
</dbReference>
<reference evidence="5 6" key="1">
    <citation type="journal article" date="2017" name="BMC Genomics">
        <title>Comparative genomic and phylogenomic analyses of the Bifidobacteriaceae family.</title>
        <authorList>
            <person name="Lugli G.A."/>
            <person name="Milani C."/>
            <person name="Turroni F."/>
            <person name="Duranti S."/>
            <person name="Mancabelli L."/>
            <person name="Mangifesta M."/>
            <person name="Ferrario C."/>
            <person name="Modesto M."/>
            <person name="Mattarelli P."/>
            <person name="Jiri K."/>
            <person name="van Sinderen D."/>
            <person name="Ventura M."/>
        </authorList>
    </citation>
    <scope>NUCLEOTIDE SEQUENCE [LARGE SCALE GENOMIC DNA]</scope>
    <source>
        <strain evidence="5 6">DSM 24762</strain>
    </source>
</reference>
<keyword evidence="6" id="KW-1185">Reference proteome</keyword>
<name>A0A261F664_9BIFI</name>
<dbReference type="Pfam" id="PF13377">
    <property type="entry name" value="Peripla_BP_3"/>
    <property type="match status" value="1"/>
</dbReference>
<keyword evidence="3" id="KW-0804">Transcription</keyword>
<dbReference type="PANTHER" id="PTHR30146:SF109">
    <property type="entry name" value="HTH-TYPE TRANSCRIPTIONAL REGULATOR GALS"/>
    <property type="match status" value="1"/>
</dbReference>
<dbReference type="SUPFAM" id="SSF47413">
    <property type="entry name" value="lambda repressor-like DNA-binding domains"/>
    <property type="match status" value="1"/>
</dbReference>
<proteinExistence type="predicted"/>
<keyword evidence="1" id="KW-0805">Transcription regulation</keyword>
<gene>
    <name evidence="5" type="ORF">ALMA_0447</name>
</gene>
<protein>
    <submittedName>
        <fullName evidence="5">LacI family transcription regulator</fullName>
    </submittedName>
</protein>
<feature type="domain" description="HTH lacI-type" evidence="4">
    <location>
        <begin position="6"/>
        <end position="60"/>
    </location>
</feature>
<evidence type="ECO:0000256" key="1">
    <source>
        <dbReference type="ARBA" id="ARBA00023015"/>
    </source>
</evidence>
<dbReference type="GO" id="GO:0003700">
    <property type="term" value="F:DNA-binding transcription factor activity"/>
    <property type="evidence" value="ECO:0007669"/>
    <property type="project" value="TreeGrafter"/>
</dbReference>
<dbReference type="InterPro" id="IPR010982">
    <property type="entry name" value="Lambda_DNA-bd_dom_sf"/>
</dbReference>
<dbReference type="PANTHER" id="PTHR30146">
    <property type="entry name" value="LACI-RELATED TRANSCRIPTIONAL REPRESSOR"/>
    <property type="match status" value="1"/>
</dbReference>
<dbReference type="PROSITE" id="PS00356">
    <property type="entry name" value="HTH_LACI_1"/>
    <property type="match status" value="1"/>
</dbReference>
<evidence type="ECO:0000256" key="3">
    <source>
        <dbReference type="ARBA" id="ARBA00023163"/>
    </source>
</evidence>
<dbReference type="EMBL" id="MWWT01000002">
    <property type="protein sequence ID" value="OZG54639.1"/>
    <property type="molecule type" value="Genomic_DNA"/>
</dbReference>
<evidence type="ECO:0000256" key="2">
    <source>
        <dbReference type="ARBA" id="ARBA00023125"/>
    </source>
</evidence>
<dbReference type="Gene3D" id="3.40.50.2300">
    <property type="match status" value="4"/>
</dbReference>
<dbReference type="InterPro" id="IPR028082">
    <property type="entry name" value="Peripla_BP_I"/>
</dbReference>
<dbReference type="InterPro" id="IPR046335">
    <property type="entry name" value="LacI/GalR-like_sensor"/>
</dbReference>
<dbReference type="InterPro" id="IPR000843">
    <property type="entry name" value="HTH_LacI"/>
</dbReference>
<dbReference type="SUPFAM" id="SSF53822">
    <property type="entry name" value="Periplasmic binding protein-like I"/>
    <property type="match status" value="1"/>
</dbReference>
<dbReference type="Gene3D" id="1.10.260.40">
    <property type="entry name" value="lambda repressor-like DNA-binding domains"/>
    <property type="match status" value="1"/>
</dbReference>
<dbReference type="AlphaFoldDB" id="A0A261F664"/>
<sequence length="392" mass="41926">MSESKVSMVDVAKAAGVSYQTVSRVINNSPLVRDSTRQKVQDVIAQLGYRPNLSAQSLKSQRTRMIGVIASQTQYSGPLLTIAAIESMARSRGLYVCVATVDEARLNPADFADVEENFIKLGVEAVVIVAPTEAMVTLALDNSGRVRVPHVIITAAEGLQDLESRRFDAARVKFVSTDQDEASEAVSGVLAASGVTHVYYLDGPQQWRDAFTRRAACERACVGAGLSVTVLEMNDWVSTNAYDRVGALLARGAFGDAGALGVLGEPGGAGEPGEPESVESESVESGRVAFWAANDLLAMGARRAVLEAGLRVPDDVCIVGYDDMPGTESLVPPLTTVNPNYERVGSTAMQLVLDMLEYSTDEDEDSVELVASEKLDCVYMVQPQVVLRASTR</sequence>
<dbReference type="PROSITE" id="PS50932">
    <property type="entry name" value="HTH_LACI_2"/>
    <property type="match status" value="1"/>
</dbReference>
<evidence type="ECO:0000313" key="6">
    <source>
        <dbReference type="Proteomes" id="UP000243657"/>
    </source>
</evidence>
<organism evidence="5 6">
    <name type="scientific">Alloscardovia macacae</name>
    <dbReference type="NCBI Taxonomy" id="1160091"/>
    <lineage>
        <taxon>Bacteria</taxon>
        <taxon>Bacillati</taxon>
        <taxon>Actinomycetota</taxon>
        <taxon>Actinomycetes</taxon>
        <taxon>Bifidobacteriales</taxon>
        <taxon>Bifidobacteriaceae</taxon>
        <taxon>Alloscardovia</taxon>
    </lineage>
</organism>
<comment type="caution">
    <text evidence="5">The sequence shown here is derived from an EMBL/GenBank/DDBJ whole genome shotgun (WGS) entry which is preliminary data.</text>
</comment>
<dbReference type="Pfam" id="PF00356">
    <property type="entry name" value="LacI"/>
    <property type="match status" value="1"/>
</dbReference>
<dbReference type="SMART" id="SM00354">
    <property type="entry name" value="HTH_LACI"/>
    <property type="match status" value="1"/>
</dbReference>
<evidence type="ECO:0000259" key="4">
    <source>
        <dbReference type="PROSITE" id="PS50932"/>
    </source>
</evidence>
<dbReference type="Proteomes" id="UP000243657">
    <property type="component" value="Unassembled WGS sequence"/>
</dbReference>
<accession>A0A261F664</accession>